<proteinExistence type="predicted"/>
<evidence type="ECO:0008006" key="3">
    <source>
        <dbReference type="Google" id="ProtNLM"/>
    </source>
</evidence>
<sequence length="130" mass="14805">MTRQLGKHVKLLGTFLIATLGWLPLAATAETYLLMAEEDGCYWCAKWNEEIAHIYPKTVEGKTAPLRRYDLHSETPDVSFVRRVHFTPTFILVQDGAEVGRVEGYPGEDFFWGLLNQMFEQARIPLDTTG</sequence>
<dbReference type="SUPFAM" id="SSF52833">
    <property type="entry name" value="Thioredoxin-like"/>
    <property type="match status" value="1"/>
</dbReference>
<organism evidence="1 2">
    <name type="scientific">Falsiruegeria litorea R37</name>
    <dbReference type="NCBI Taxonomy" id="1200284"/>
    <lineage>
        <taxon>Bacteria</taxon>
        <taxon>Pseudomonadati</taxon>
        <taxon>Pseudomonadota</taxon>
        <taxon>Alphaproteobacteria</taxon>
        <taxon>Rhodobacterales</taxon>
        <taxon>Roseobacteraceae</taxon>
        <taxon>Falsiruegeria</taxon>
    </lineage>
</organism>
<dbReference type="InterPro" id="IPR036249">
    <property type="entry name" value="Thioredoxin-like_sf"/>
</dbReference>
<keyword evidence="2" id="KW-1185">Reference proteome</keyword>
<dbReference type="Proteomes" id="UP000193077">
    <property type="component" value="Unassembled WGS sequence"/>
</dbReference>
<name>A0A1Y5RPI0_9RHOB</name>
<reference evidence="1 2" key="1">
    <citation type="submission" date="2017-03" db="EMBL/GenBank/DDBJ databases">
        <authorList>
            <person name="Afonso C.L."/>
            <person name="Miller P.J."/>
            <person name="Scott M.A."/>
            <person name="Spackman E."/>
            <person name="Goraichik I."/>
            <person name="Dimitrov K.M."/>
            <person name="Suarez D.L."/>
            <person name="Swayne D.E."/>
        </authorList>
    </citation>
    <scope>NUCLEOTIDE SEQUENCE [LARGE SCALE GENOMIC DNA]</scope>
    <source>
        <strain evidence="1 2">CECT 7639</strain>
    </source>
</reference>
<dbReference type="EMBL" id="FWFO01000001">
    <property type="protein sequence ID" value="SLN22319.1"/>
    <property type="molecule type" value="Genomic_DNA"/>
</dbReference>
<dbReference type="RefSeq" id="WP_085794349.1">
    <property type="nucleotide sequence ID" value="NZ_FWFO01000001.1"/>
</dbReference>
<dbReference type="AlphaFoldDB" id="A0A1Y5RPI0"/>
<evidence type="ECO:0000313" key="2">
    <source>
        <dbReference type="Proteomes" id="UP000193077"/>
    </source>
</evidence>
<accession>A0A1Y5RPI0</accession>
<dbReference type="Gene3D" id="3.40.30.10">
    <property type="entry name" value="Glutaredoxin"/>
    <property type="match status" value="1"/>
</dbReference>
<protein>
    <recommendedName>
        <fullName evidence="3">Regulatory protein SoxS</fullName>
    </recommendedName>
</protein>
<gene>
    <name evidence="1" type="ORF">TRL7639_00663</name>
</gene>
<evidence type="ECO:0000313" key="1">
    <source>
        <dbReference type="EMBL" id="SLN22319.1"/>
    </source>
</evidence>